<evidence type="ECO:0000256" key="4">
    <source>
        <dbReference type="PIRNR" id="PIRNR005690"/>
    </source>
</evidence>
<dbReference type="RefSeq" id="WP_257821824.1">
    <property type="nucleotide sequence ID" value="NZ_JABXYM010000001.1"/>
</dbReference>
<evidence type="ECO:0000313" key="7">
    <source>
        <dbReference type="EMBL" id="MCR6097435.1"/>
    </source>
</evidence>
<dbReference type="Pfam" id="PF03323">
    <property type="entry name" value="GerA"/>
    <property type="match status" value="1"/>
</dbReference>
<protein>
    <submittedName>
        <fullName evidence="7">Spore germination protein</fullName>
    </submittedName>
</protein>
<dbReference type="Proteomes" id="UP001057753">
    <property type="component" value="Unassembled WGS sequence"/>
</dbReference>
<dbReference type="PANTHER" id="PTHR22550">
    <property type="entry name" value="SPORE GERMINATION PROTEIN"/>
    <property type="match status" value="1"/>
</dbReference>
<keyword evidence="8" id="KW-1185">Reference proteome</keyword>
<comment type="similarity">
    <text evidence="2 4">Belongs to the GerABKA family.</text>
</comment>
<sequence>MIKKMTLVRKLNVFNTSSALQAKRLYAQINTIDIDVQRNLTYLVKTLGQSSDFKYREIEPALPHSTSIFISYLFGMASEDYINSYIVKALLRTNFTSYSSSNLFSIVKKQILNVAAVKETYLKDVVIDSILLGKTVIFLPGFNKALVAESQEIHARQIEEPDTEANVRGSREGFTEDITLNTTLIRKRIRNSHLTLEDMNIGKNAKTVVRLIYMKGIADKHIVHEVKQRLKSIKEVDILESGYIEQLIEDYPYSLFPTIANSEKPDKIVGKILKGRVAILCEGTPFVLTVPHLFIENFQVHEDYSSKFYITSLVRLFRIISLFLTVLTPALFVAVSTFHQEMIPSVFLVTIAASEERVPFPLFLEAMVMIFLFELLKEAGVRMPRPIGSAVTIVGALILGEAAVQAGVVSAPMVIVVALTAITGFIVSSLNSVIVLSRFLLLFAGGLFGFFGILMGGIVLLAHACSLRSFGVPYLEPFGPIVLSELKDSIIRFPLQKLKSTPEHFIGEDYEQHNTKKHSGSSTTNHKDG</sequence>
<evidence type="ECO:0000256" key="1">
    <source>
        <dbReference type="ARBA" id="ARBA00004141"/>
    </source>
</evidence>
<keyword evidence="3 4" id="KW-0472">Membrane</keyword>
<feature type="transmembrane region" description="Helical" evidence="6">
    <location>
        <begin position="410"/>
        <end position="427"/>
    </location>
</feature>
<reference evidence="7" key="1">
    <citation type="submission" date="2020-06" db="EMBL/GenBank/DDBJ databases">
        <title>Insight into the genomes of haloalkaliphilic bacilli from Kenyan soda lakes.</title>
        <authorList>
            <person name="Mwirichia R."/>
            <person name="Villamizar G.C."/>
            <person name="Poehlein A."/>
            <person name="Mugweru J."/>
            <person name="Kipnyargis A."/>
            <person name="Kiplimo D."/>
            <person name="Orwa P."/>
            <person name="Daniel R."/>
        </authorList>
    </citation>
    <scope>NUCLEOTIDE SEQUENCE</scope>
    <source>
        <strain evidence="7">B1096_S55</strain>
    </source>
</reference>
<evidence type="ECO:0000256" key="5">
    <source>
        <dbReference type="SAM" id="MobiDB-lite"/>
    </source>
</evidence>
<organism evidence="7 8">
    <name type="scientific">Salipaludibacillus agaradhaerens</name>
    <name type="common">Bacillus agaradhaerens</name>
    <dbReference type="NCBI Taxonomy" id="76935"/>
    <lineage>
        <taxon>Bacteria</taxon>
        <taxon>Bacillati</taxon>
        <taxon>Bacillota</taxon>
        <taxon>Bacilli</taxon>
        <taxon>Bacillales</taxon>
        <taxon>Bacillaceae</taxon>
    </lineage>
</organism>
<gene>
    <name evidence="7" type="ORF">HXA33_12855</name>
</gene>
<dbReference type="AlphaFoldDB" id="A0A9Q4B3S4"/>
<name>A0A9Q4B3S4_SALAG</name>
<dbReference type="EMBL" id="JABXYM010000001">
    <property type="protein sequence ID" value="MCR6097435.1"/>
    <property type="molecule type" value="Genomic_DNA"/>
</dbReference>
<feature type="transmembrane region" description="Helical" evidence="6">
    <location>
        <begin position="439"/>
        <end position="462"/>
    </location>
</feature>
<dbReference type="GO" id="GO:0005886">
    <property type="term" value="C:plasma membrane"/>
    <property type="evidence" value="ECO:0007669"/>
    <property type="project" value="UniProtKB-SubCell"/>
</dbReference>
<dbReference type="GO" id="GO:0009847">
    <property type="term" value="P:spore germination"/>
    <property type="evidence" value="ECO:0007669"/>
    <property type="project" value="UniProtKB-UniRule"/>
</dbReference>
<feature type="transmembrane region" description="Helical" evidence="6">
    <location>
        <begin position="316"/>
        <end position="338"/>
    </location>
</feature>
<feature type="region of interest" description="Disordered" evidence="5">
    <location>
        <begin position="509"/>
        <end position="529"/>
    </location>
</feature>
<dbReference type="PIRSF" id="PIRSF005690">
    <property type="entry name" value="GerBA"/>
    <property type="match status" value="1"/>
</dbReference>
<evidence type="ECO:0000256" key="3">
    <source>
        <dbReference type="ARBA" id="ARBA00023136"/>
    </source>
</evidence>
<accession>A0A9Q4B3S4</accession>
<evidence type="ECO:0000256" key="2">
    <source>
        <dbReference type="ARBA" id="ARBA00005278"/>
    </source>
</evidence>
<feature type="transmembrane region" description="Helical" evidence="6">
    <location>
        <begin position="387"/>
        <end position="404"/>
    </location>
</feature>
<proteinExistence type="inferred from homology"/>
<dbReference type="InterPro" id="IPR004995">
    <property type="entry name" value="Spore_Ger"/>
</dbReference>
<feature type="transmembrane region" description="Helical" evidence="6">
    <location>
        <begin position="358"/>
        <end position="375"/>
    </location>
</feature>
<keyword evidence="6" id="KW-1133">Transmembrane helix</keyword>
<evidence type="ECO:0000256" key="6">
    <source>
        <dbReference type="SAM" id="Phobius"/>
    </source>
</evidence>
<comment type="subcellular location">
    <subcellularLocation>
        <location evidence="4">Cell membrane</location>
    </subcellularLocation>
    <subcellularLocation>
        <location evidence="1">Membrane</location>
        <topology evidence="1">Multi-pass membrane protein</topology>
    </subcellularLocation>
</comment>
<dbReference type="PANTHER" id="PTHR22550:SF5">
    <property type="entry name" value="LEUCINE ZIPPER PROTEIN 4"/>
    <property type="match status" value="1"/>
</dbReference>
<dbReference type="InterPro" id="IPR050768">
    <property type="entry name" value="UPF0353/GerABKA_families"/>
</dbReference>
<keyword evidence="6" id="KW-0812">Transmembrane</keyword>
<evidence type="ECO:0000313" key="8">
    <source>
        <dbReference type="Proteomes" id="UP001057753"/>
    </source>
</evidence>
<feature type="compositionally biased region" description="Polar residues" evidence="5">
    <location>
        <begin position="520"/>
        <end position="529"/>
    </location>
</feature>
<comment type="caution">
    <text evidence="7">The sequence shown here is derived from an EMBL/GenBank/DDBJ whole genome shotgun (WGS) entry which is preliminary data.</text>
</comment>